<evidence type="ECO:0000313" key="2">
    <source>
        <dbReference type="EMBL" id="CAI5456570.1"/>
    </source>
</evidence>
<evidence type="ECO:0000313" key="3">
    <source>
        <dbReference type="Proteomes" id="UP001152747"/>
    </source>
</evidence>
<protein>
    <submittedName>
        <fullName evidence="2">Uncharacterized protein</fullName>
    </submittedName>
</protein>
<feature type="compositionally biased region" description="Low complexity" evidence="1">
    <location>
        <begin position="1"/>
        <end position="13"/>
    </location>
</feature>
<dbReference type="AlphaFoldDB" id="A0A9P1J6J3"/>
<evidence type="ECO:0000256" key="1">
    <source>
        <dbReference type="SAM" id="MobiDB-lite"/>
    </source>
</evidence>
<reference evidence="2" key="1">
    <citation type="submission" date="2022-11" db="EMBL/GenBank/DDBJ databases">
        <authorList>
            <person name="Kikuchi T."/>
        </authorList>
    </citation>
    <scope>NUCLEOTIDE SEQUENCE</scope>
    <source>
        <strain evidence="2">PS1010</strain>
    </source>
</reference>
<sequence length="281" mass="31966">MKRKMSSTTTTSTESCEPKCLETEEQKRKEYLRFDSQDPSSIPAGSFVMYLVDESLEFPKNLTPEVNAELVKNLTLGLMEMAKLFEAPAIQIGKTKIICNLLMTYDYHGYSLLSGYTKNLFTMSEQISKRLPSFKSEDIARLLQNYTPVLIVVNSEPSATRYRRAIHIMSIGASSSFFEVDSGRITILENVDNTMVTRMPQDLLNVPPAILEYRMENQLYYKFLRHPYCKTQFNRMGLLKSLDIVSFDTINRGEGMGTKGRAVVSEVKESIAGETDFYLSL</sequence>
<accession>A0A9P1J6J3</accession>
<dbReference type="EMBL" id="CANHGI010000006">
    <property type="protein sequence ID" value="CAI5456570.1"/>
    <property type="molecule type" value="Genomic_DNA"/>
</dbReference>
<feature type="region of interest" description="Disordered" evidence="1">
    <location>
        <begin position="1"/>
        <end position="21"/>
    </location>
</feature>
<organism evidence="2 3">
    <name type="scientific">Caenorhabditis angaria</name>
    <dbReference type="NCBI Taxonomy" id="860376"/>
    <lineage>
        <taxon>Eukaryota</taxon>
        <taxon>Metazoa</taxon>
        <taxon>Ecdysozoa</taxon>
        <taxon>Nematoda</taxon>
        <taxon>Chromadorea</taxon>
        <taxon>Rhabditida</taxon>
        <taxon>Rhabditina</taxon>
        <taxon>Rhabditomorpha</taxon>
        <taxon>Rhabditoidea</taxon>
        <taxon>Rhabditidae</taxon>
        <taxon>Peloderinae</taxon>
        <taxon>Caenorhabditis</taxon>
    </lineage>
</organism>
<proteinExistence type="predicted"/>
<gene>
    <name evidence="2" type="ORF">CAMP_LOCUS19207</name>
</gene>
<comment type="caution">
    <text evidence="2">The sequence shown here is derived from an EMBL/GenBank/DDBJ whole genome shotgun (WGS) entry which is preliminary data.</text>
</comment>
<dbReference type="Proteomes" id="UP001152747">
    <property type="component" value="Unassembled WGS sequence"/>
</dbReference>
<name>A0A9P1J6J3_9PELO</name>
<keyword evidence="3" id="KW-1185">Reference proteome</keyword>